<sequence>MKANLVAVVRKHVSPAMRYEIRTALNKLHDILGRACFWRWEITRFRLQQESPFEILYVGRKQYRDVAKVLIGGKSLRDSPVAPDQAVPAESSHVVVVSEMPTSGALSVPHYLSAVVPLLGRSLEEITARYDSELRRSIRKHRPLYWMKQALSDEEIAMADKHLLRAYATARQGEHAAQFSTETVFRLAKTVGRLDLIMQGDEVVGCHLGCEITRGTKRYWSTLRFGYCEAVFSDAKKLKEANSINTYMALEWAVENGFDYYDIGLCLARPDDGLLKWKRRRGGDIDSLGNHAYMFVRLPKTGTAKFLWDTPLFAVEGDKLTLHLGLPDGASDDEVADRYHEMVFGGLHKIYLYGGKSSGELFVETLRSRYANLQSPPLMERIPSN</sequence>
<proteinExistence type="predicted"/>
<dbReference type="SUPFAM" id="SSF55729">
    <property type="entry name" value="Acyl-CoA N-acyltransferases (Nat)"/>
    <property type="match status" value="1"/>
</dbReference>
<dbReference type="OrthoDB" id="6972908at2"/>
<dbReference type="Proteomes" id="UP000028931">
    <property type="component" value="Chromosome"/>
</dbReference>
<dbReference type="Gene3D" id="3.40.630.30">
    <property type="match status" value="1"/>
</dbReference>
<dbReference type="KEGG" id="palk:PSAKL28_23530"/>
<evidence type="ECO:0000313" key="2">
    <source>
        <dbReference type="Proteomes" id="UP000028931"/>
    </source>
</evidence>
<gene>
    <name evidence="1" type="ORF">PSAKL28_23530</name>
</gene>
<evidence type="ECO:0000313" key="1">
    <source>
        <dbReference type="EMBL" id="AIL61564.1"/>
    </source>
</evidence>
<dbReference type="EMBL" id="CP009048">
    <property type="protein sequence ID" value="AIL61564.1"/>
    <property type="molecule type" value="Genomic_DNA"/>
</dbReference>
<dbReference type="InterPro" id="IPR016181">
    <property type="entry name" value="Acyl_CoA_acyltransferase"/>
</dbReference>
<protein>
    <submittedName>
        <fullName evidence="1">Uncharacterized protein</fullName>
    </submittedName>
</protein>
<name>A0A077FCJ4_9PSED</name>
<reference evidence="1 2" key="1">
    <citation type="submission" date="2014-07" db="EMBL/GenBank/DDBJ databases">
        <authorList>
            <person name="Lee K."/>
            <person name="Lim J.Y."/>
            <person name="Hwang I."/>
        </authorList>
    </citation>
    <scope>NUCLEOTIDE SEQUENCE [LARGE SCALE GENOMIC DNA]</scope>
    <source>
        <strain evidence="1 2">KL28</strain>
    </source>
</reference>
<dbReference type="AlphaFoldDB" id="A0A077FCJ4"/>
<accession>A0A077FCJ4</accession>
<dbReference type="RefSeq" id="WP_038610485.1">
    <property type="nucleotide sequence ID" value="NZ_CP009048.1"/>
</dbReference>
<organism evidence="1 2">
    <name type="scientific">Pseudomonas alkylphenolica</name>
    <dbReference type="NCBI Taxonomy" id="237609"/>
    <lineage>
        <taxon>Bacteria</taxon>
        <taxon>Pseudomonadati</taxon>
        <taxon>Pseudomonadota</taxon>
        <taxon>Gammaproteobacteria</taxon>
        <taxon>Pseudomonadales</taxon>
        <taxon>Pseudomonadaceae</taxon>
        <taxon>Pseudomonas</taxon>
    </lineage>
</organism>
<dbReference type="HOGENOM" id="CLU_727342_0_0_6"/>